<evidence type="ECO:0000313" key="6">
    <source>
        <dbReference type="EMBL" id="URD88531.1"/>
    </source>
</evidence>
<dbReference type="OrthoDB" id="774757at2759"/>
<keyword evidence="3" id="KW-0804">Transcription</keyword>
<keyword evidence="4" id="KW-0539">Nucleus</keyword>
<dbReference type="Pfam" id="PF02365">
    <property type="entry name" value="NAM"/>
    <property type="match status" value="1"/>
</dbReference>
<dbReference type="SUPFAM" id="SSF101941">
    <property type="entry name" value="NAC domain"/>
    <property type="match status" value="1"/>
</dbReference>
<dbReference type="PANTHER" id="PTHR31744:SF96">
    <property type="entry name" value="NAC DOMAIN-CONTAINING PROTEIN 21_22"/>
    <property type="match status" value="1"/>
</dbReference>
<evidence type="ECO:0000313" key="7">
    <source>
        <dbReference type="Proteomes" id="UP001055439"/>
    </source>
</evidence>
<evidence type="ECO:0000256" key="2">
    <source>
        <dbReference type="ARBA" id="ARBA00023125"/>
    </source>
</evidence>
<evidence type="ECO:0000256" key="1">
    <source>
        <dbReference type="ARBA" id="ARBA00023015"/>
    </source>
</evidence>
<accession>A0A9E7JPW9</accession>
<keyword evidence="7" id="KW-1185">Reference proteome</keyword>
<dbReference type="InterPro" id="IPR036093">
    <property type="entry name" value="NAC_dom_sf"/>
</dbReference>
<evidence type="ECO:0000256" key="3">
    <source>
        <dbReference type="ARBA" id="ARBA00023163"/>
    </source>
</evidence>
<sequence length="320" mass="34652">MVPSSYLPTGVSYCFVRVPRSKAKDNRLKRKTRGGTWVANGKPRHIPHQDRRTAIAGTRRSLKFFKDSGDPRKKNKKDSSLGLKWIMHEYRLHPSLYETIPSYETEEIILCRIQHKGRGAADKSDDDDLLAKAPPVADTQPVVDTQQTPEPWMAGPSTQSMAIDVPGCSWDQCGVGATAGPSTQSMAIDFPGCSWDQCGIGATAGPSTQSMAIDVPGCSWDQCGIGATAGPSTQSMAIDFPGCSWDQCGIGATEQVAWMTAAPAIQGAMADVFGCYRVPDTGVLGKEPSCGVPLRRQKRGLAMTFLDFMTTSTLQRRPHL</sequence>
<dbReference type="GO" id="GO:0003677">
    <property type="term" value="F:DNA binding"/>
    <property type="evidence" value="ECO:0007669"/>
    <property type="project" value="UniProtKB-KW"/>
</dbReference>
<dbReference type="Gene3D" id="2.170.150.80">
    <property type="entry name" value="NAC domain"/>
    <property type="match status" value="1"/>
</dbReference>
<name>A0A9E7JPW9_9LILI</name>
<dbReference type="PANTHER" id="PTHR31744">
    <property type="entry name" value="PROTEIN CUP-SHAPED COTYLEDON 2-RELATED"/>
    <property type="match status" value="1"/>
</dbReference>
<feature type="domain" description="NAC" evidence="5">
    <location>
        <begin position="1"/>
        <end position="116"/>
    </location>
</feature>
<dbReference type="PROSITE" id="PS51005">
    <property type="entry name" value="NAC"/>
    <property type="match status" value="1"/>
</dbReference>
<protein>
    <recommendedName>
        <fullName evidence="5">NAC domain-containing protein</fullName>
    </recommendedName>
</protein>
<gene>
    <name evidence="6" type="ORF">MUK42_27873</name>
</gene>
<dbReference type="AlphaFoldDB" id="A0A9E7JPW9"/>
<dbReference type="InterPro" id="IPR003441">
    <property type="entry name" value="NAC-dom"/>
</dbReference>
<keyword evidence="1" id="KW-0805">Transcription regulation</keyword>
<dbReference type="Proteomes" id="UP001055439">
    <property type="component" value="Chromosome 2"/>
</dbReference>
<dbReference type="EMBL" id="CP097504">
    <property type="protein sequence ID" value="URD88531.1"/>
    <property type="molecule type" value="Genomic_DNA"/>
</dbReference>
<organism evidence="6 7">
    <name type="scientific">Musa troglodytarum</name>
    <name type="common">fe'i banana</name>
    <dbReference type="NCBI Taxonomy" id="320322"/>
    <lineage>
        <taxon>Eukaryota</taxon>
        <taxon>Viridiplantae</taxon>
        <taxon>Streptophyta</taxon>
        <taxon>Embryophyta</taxon>
        <taxon>Tracheophyta</taxon>
        <taxon>Spermatophyta</taxon>
        <taxon>Magnoliopsida</taxon>
        <taxon>Liliopsida</taxon>
        <taxon>Zingiberales</taxon>
        <taxon>Musaceae</taxon>
        <taxon>Musa</taxon>
    </lineage>
</organism>
<evidence type="ECO:0000259" key="5">
    <source>
        <dbReference type="PROSITE" id="PS51005"/>
    </source>
</evidence>
<keyword evidence="2" id="KW-0238">DNA-binding</keyword>
<dbReference type="GO" id="GO:0006355">
    <property type="term" value="P:regulation of DNA-templated transcription"/>
    <property type="evidence" value="ECO:0007669"/>
    <property type="project" value="InterPro"/>
</dbReference>
<evidence type="ECO:0000256" key="4">
    <source>
        <dbReference type="ARBA" id="ARBA00023242"/>
    </source>
</evidence>
<proteinExistence type="predicted"/>
<reference evidence="6" key="1">
    <citation type="submission" date="2022-05" db="EMBL/GenBank/DDBJ databases">
        <title>The Musa troglodytarum L. genome provides insights into the mechanism of non-climacteric behaviour and enrichment of carotenoids.</title>
        <authorList>
            <person name="Wang J."/>
        </authorList>
    </citation>
    <scope>NUCLEOTIDE SEQUENCE</scope>
    <source>
        <tissue evidence="6">Leaf</tissue>
    </source>
</reference>